<dbReference type="OrthoDB" id="5556956at2759"/>
<dbReference type="InterPro" id="IPR053030">
    <property type="entry name" value="Ribosomal_biogenesis_FAF1-like"/>
</dbReference>
<dbReference type="PANTHER" id="PTHR28096">
    <property type="entry name" value="PROTEIN FAF1"/>
    <property type="match status" value="1"/>
</dbReference>
<comment type="caution">
    <text evidence="2">The sequence shown here is derived from an EMBL/GenBank/DDBJ whole genome shotgun (WGS) entry which is preliminary data.</text>
</comment>
<accession>A0A2G2WP64</accession>
<organism evidence="2 3">
    <name type="scientific">Capsicum baccatum</name>
    <name type="common">Peruvian pepper</name>
    <dbReference type="NCBI Taxonomy" id="33114"/>
    <lineage>
        <taxon>Eukaryota</taxon>
        <taxon>Viridiplantae</taxon>
        <taxon>Streptophyta</taxon>
        <taxon>Embryophyta</taxon>
        <taxon>Tracheophyta</taxon>
        <taxon>Spermatophyta</taxon>
        <taxon>Magnoliopsida</taxon>
        <taxon>eudicotyledons</taxon>
        <taxon>Gunneridae</taxon>
        <taxon>Pentapetalae</taxon>
        <taxon>asterids</taxon>
        <taxon>lamiids</taxon>
        <taxon>Solanales</taxon>
        <taxon>Solanaceae</taxon>
        <taxon>Solanoideae</taxon>
        <taxon>Capsiceae</taxon>
        <taxon>Capsicum</taxon>
    </lineage>
</organism>
<dbReference type="InterPro" id="IPR027973">
    <property type="entry name" value="FSAF1-like"/>
</dbReference>
<dbReference type="AlphaFoldDB" id="A0A2G2WP64"/>
<dbReference type="PANTHER" id="PTHR28096:SF1">
    <property type="entry name" value="PROTEIN FAF1"/>
    <property type="match status" value="1"/>
</dbReference>
<gene>
    <name evidence="2" type="ORF">CQW23_16108</name>
</gene>
<dbReference type="GO" id="GO:0005730">
    <property type="term" value="C:nucleolus"/>
    <property type="evidence" value="ECO:0007669"/>
    <property type="project" value="TreeGrafter"/>
</dbReference>
<evidence type="ECO:0000256" key="1">
    <source>
        <dbReference type="SAM" id="MobiDB-lite"/>
    </source>
</evidence>
<dbReference type="STRING" id="33114.A0A2G2WP64"/>
<dbReference type="Pfam" id="PF15375">
    <property type="entry name" value="FSAF1"/>
    <property type="match status" value="1"/>
</dbReference>
<evidence type="ECO:0000313" key="3">
    <source>
        <dbReference type="Proteomes" id="UP000224567"/>
    </source>
</evidence>
<name>A0A2G2WP64_CAPBA</name>
<reference evidence="2 3" key="1">
    <citation type="journal article" date="2017" name="Genome Biol.">
        <title>New reference genome sequences of hot pepper reveal the massive evolution of plant disease-resistance genes by retroduplication.</title>
        <authorList>
            <person name="Kim S."/>
            <person name="Park J."/>
            <person name="Yeom S.I."/>
            <person name="Kim Y.M."/>
            <person name="Seo E."/>
            <person name="Kim K.T."/>
            <person name="Kim M.S."/>
            <person name="Lee J.M."/>
            <person name="Cheong K."/>
            <person name="Shin H.S."/>
            <person name="Kim S.B."/>
            <person name="Han K."/>
            <person name="Lee J."/>
            <person name="Park M."/>
            <person name="Lee H.A."/>
            <person name="Lee H.Y."/>
            <person name="Lee Y."/>
            <person name="Oh S."/>
            <person name="Lee J.H."/>
            <person name="Choi E."/>
            <person name="Choi E."/>
            <person name="Lee S.E."/>
            <person name="Jeon J."/>
            <person name="Kim H."/>
            <person name="Choi G."/>
            <person name="Song H."/>
            <person name="Lee J."/>
            <person name="Lee S.C."/>
            <person name="Kwon J.K."/>
            <person name="Lee H.Y."/>
            <person name="Koo N."/>
            <person name="Hong Y."/>
            <person name="Kim R.W."/>
            <person name="Kang W.H."/>
            <person name="Huh J.H."/>
            <person name="Kang B.C."/>
            <person name="Yang T.J."/>
            <person name="Lee Y.H."/>
            <person name="Bennetzen J.L."/>
            <person name="Choi D."/>
        </authorList>
    </citation>
    <scope>NUCLEOTIDE SEQUENCE [LARGE SCALE GENOMIC DNA]</scope>
    <source>
        <strain evidence="3">cv. PBC81</strain>
    </source>
</reference>
<reference evidence="3" key="2">
    <citation type="journal article" date="2017" name="J. Anim. Genet.">
        <title>Multiple reference genome sequences of hot pepper reveal the massive evolution of plant disease resistance genes by retroduplication.</title>
        <authorList>
            <person name="Kim S."/>
            <person name="Park J."/>
            <person name="Yeom S.-I."/>
            <person name="Kim Y.-M."/>
            <person name="Seo E."/>
            <person name="Kim K.-T."/>
            <person name="Kim M.-S."/>
            <person name="Lee J.M."/>
            <person name="Cheong K."/>
            <person name="Shin H.-S."/>
            <person name="Kim S.-B."/>
            <person name="Han K."/>
            <person name="Lee J."/>
            <person name="Park M."/>
            <person name="Lee H.-A."/>
            <person name="Lee H.-Y."/>
            <person name="Lee Y."/>
            <person name="Oh S."/>
            <person name="Lee J.H."/>
            <person name="Choi E."/>
            <person name="Choi E."/>
            <person name="Lee S.E."/>
            <person name="Jeon J."/>
            <person name="Kim H."/>
            <person name="Choi G."/>
            <person name="Song H."/>
            <person name="Lee J."/>
            <person name="Lee S.-C."/>
            <person name="Kwon J.-K."/>
            <person name="Lee H.-Y."/>
            <person name="Koo N."/>
            <person name="Hong Y."/>
            <person name="Kim R.W."/>
            <person name="Kang W.-H."/>
            <person name="Huh J.H."/>
            <person name="Kang B.-C."/>
            <person name="Yang T.-J."/>
            <person name="Lee Y.-H."/>
            <person name="Bennetzen J.L."/>
            <person name="Choi D."/>
        </authorList>
    </citation>
    <scope>NUCLEOTIDE SEQUENCE [LARGE SCALE GENOMIC DNA]</scope>
    <source>
        <strain evidence="3">cv. PBC81</strain>
    </source>
</reference>
<feature type="compositionally biased region" description="Basic and acidic residues" evidence="1">
    <location>
        <begin position="62"/>
        <end position="72"/>
    </location>
</feature>
<dbReference type="GO" id="GO:0000462">
    <property type="term" value="P:maturation of SSU-rRNA from tricistronic rRNA transcript (SSU-rRNA, 5.8S rRNA, LSU-rRNA)"/>
    <property type="evidence" value="ECO:0007669"/>
    <property type="project" value="TreeGrafter"/>
</dbReference>
<keyword evidence="3" id="KW-1185">Reference proteome</keyword>
<feature type="compositionally biased region" description="Low complexity" evidence="1">
    <location>
        <begin position="78"/>
        <end position="87"/>
    </location>
</feature>
<feature type="compositionally biased region" description="Basic residues" evidence="1">
    <location>
        <begin position="139"/>
        <end position="163"/>
    </location>
</feature>
<dbReference type="EMBL" id="MLFT02000006">
    <property type="protein sequence ID" value="PHT46950.1"/>
    <property type="molecule type" value="Genomic_DNA"/>
</dbReference>
<dbReference type="Proteomes" id="UP000224567">
    <property type="component" value="Unassembled WGS sequence"/>
</dbReference>
<sequence length="163" mass="18689">MGMKEEKMDFKSILKEMEFVGSAHMTWKEKKELENKKVVALGGKPQKKQRLPLSVARVMMKKQKEREEKMQEENLVLGRFRGSSSRKASGRRRPEDRVLKSTEGHFRNGVLDVKELLKPSAPKASFDRKQSFSFGEGKKKSKGGNKKNKGKKNKCGGRGRKRH</sequence>
<feature type="region of interest" description="Disordered" evidence="1">
    <location>
        <begin position="61"/>
        <end position="163"/>
    </location>
</feature>
<proteinExistence type="predicted"/>
<feature type="compositionally biased region" description="Basic and acidic residues" evidence="1">
    <location>
        <begin position="92"/>
        <end position="117"/>
    </location>
</feature>
<protein>
    <submittedName>
        <fullName evidence="2">Uncharacterized protein</fullName>
    </submittedName>
</protein>
<evidence type="ECO:0000313" key="2">
    <source>
        <dbReference type="EMBL" id="PHT46950.1"/>
    </source>
</evidence>